<dbReference type="EMBL" id="CAKOES020000284">
    <property type="protein sequence ID" value="CAH2330140.1"/>
    <property type="molecule type" value="Genomic_DNA"/>
</dbReference>
<accession>A0AAD1WZ09</accession>
<dbReference type="Proteomes" id="UP001295444">
    <property type="component" value="Unassembled WGS sequence"/>
</dbReference>
<dbReference type="AlphaFoldDB" id="A0AAD1WZ09"/>
<proteinExistence type="predicted"/>
<evidence type="ECO:0000259" key="2">
    <source>
        <dbReference type="PROSITE" id="PS51497"/>
    </source>
</evidence>
<dbReference type="PANTHER" id="PTHR36291:SF1">
    <property type="entry name" value="UBAP1-MVB12-ASSOCIATED (UMA)-DOMAIN CONTAINING PROTEIN 1"/>
    <property type="match status" value="1"/>
</dbReference>
<organism evidence="3 4">
    <name type="scientific">Pelobates cultripes</name>
    <name type="common">Western spadefoot toad</name>
    <dbReference type="NCBI Taxonomy" id="61616"/>
    <lineage>
        <taxon>Eukaryota</taxon>
        <taxon>Metazoa</taxon>
        <taxon>Chordata</taxon>
        <taxon>Craniata</taxon>
        <taxon>Vertebrata</taxon>
        <taxon>Euteleostomi</taxon>
        <taxon>Amphibia</taxon>
        <taxon>Batrachia</taxon>
        <taxon>Anura</taxon>
        <taxon>Pelobatoidea</taxon>
        <taxon>Pelobatidae</taxon>
        <taxon>Pelobates</taxon>
    </lineage>
</organism>
<feature type="compositionally biased region" description="Polar residues" evidence="1">
    <location>
        <begin position="25"/>
        <end position="43"/>
    </location>
</feature>
<sequence length="174" mass="19235">YCLSFFRQTSTEQRTDRPAFPGTEFTYNQPFQKPAESTPNINGDGTGAPKLTSEMSEGSNLMTELLNDIPFILAPHVQEVQNICSELPERVPVYNLEENFARFHYDFTLENSVLCDCSEGPSCESELVFTRSDLLSVALSSSVSRGYPLVHIGVVFVLCVSCPSPLLVMVKPSA</sequence>
<dbReference type="PANTHER" id="PTHR36291">
    <property type="entry name" value="UBAP1-MVB12-ASSOCIATED (UMA)-DOMAIN CONTAINING PROTEIN 1"/>
    <property type="match status" value="1"/>
</dbReference>
<evidence type="ECO:0000313" key="4">
    <source>
        <dbReference type="Proteomes" id="UP001295444"/>
    </source>
</evidence>
<protein>
    <recommendedName>
        <fullName evidence="2">UMA domain-containing protein</fullName>
    </recommendedName>
</protein>
<dbReference type="PROSITE" id="PS51497">
    <property type="entry name" value="UMA"/>
    <property type="match status" value="1"/>
</dbReference>
<dbReference type="InterPro" id="IPR023340">
    <property type="entry name" value="UMA"/>
</dbReference>
<feature type="non-terminal residue" evidence="3">
    <location>
        <position position="1"/>
    </location>
</feature>
<feature type="non-terminal residue" evidence="3">
    <location>
        <position position="174"/>
    </location>
</feature>
<evidence type="ECO:0000313" key="3">
    <source>
        <dbReference type="EMBL" id="CAH2330140.1"/>
    </source>
</evidence>
<comment type="caution">
    <text evidence="3">The sequence shown here is derived from an EMBL/GenBank/DDBJ whole genome shotgun (WGS) entry which is preliminary data.</text>
</comment>
<name>A0AAD1WZ09_PELCU</name>
<evidence type="ECO:0000256" key="1">
    <source>
        <dbReference type="SAM" id="MobiDB-lite"/>
    </source>
</evidence>
<feature type="region of interest" description="Disordered" evidence="1">
    <location>
        <begin position="8"/>
        <end position="56"/>
    </location>
</feature>
<gene>
    <name evidence="3" type="ORF">PECUL_23A008686</name>
</gene>
<feature type="domain" description="UMA" evidence="2">
    <location>
        <begin position="66"/>
        <end position="114"/>
    </location>
</feature>
<reference evidence="3" key="1">
    <citation type="submission" date="2022-03" db="EMBL/GenBank/DDBJ databases">
        <authorList>
            <person name="Alioto T."/>
            <person name="Alioto T."/>
            <person name="Gomez Garrido J."/>
        </authorList>
    </citation>
    <scope>NUCLEOTIDE SEQUENCE</scope>
</reference>
<dbReference type="InterPro" id="IPR053292">
    <property type="entry name" value="UBAP1-MVB12_assoc_domain"/>
</dbReference>
<keyword evidence="4" id="KW-1185">Reference proteome</keyword>